<protein>
    <recommendedName>
        <fullName evidence="3">Single cache domain-containing protein</fullName>
    </recommendedName>
</protein>
<feature type="non-terminal residue" evidence="2">
    <location>
        <position position="120"/>
    </location>
</feature>
<keyword evidence="1" id="KW-0472">Membrane</keyword>
<evidence type="ECO:0008006" key="3">
    <source>
        <dbReference type="Google" id="ProtNLM"/>
    </source>
</evidence>
<comment type="caution">
    <text evidence="2">The sequence shown here is derived from an EMBL/GenBank/DDBJ whole genome shotgun (WGS) entry which is preliminary data.</text>
</comment>
<keyword evidence="1" id="KW-1133">Transmembrane helix</keyword>
<gene>
    <name evidence="2" type="ORF">S12H4_26122</name>
</gene>
<dbReference type="AlphaFoldDB" id="X1RH29"/>
<feature type="transmembrane region" description="Helical" evidence="1">
    <location>
        <begin position="14"/>
        <end position="37"/>
    </location>
</feature>
<dbReference type="EMBL" id="BARW01014793">
    <property type="protein sequence ID" value="GAI80012.1"/>
    <property type="molecule type" value="Genomic_DNA"/>
</dbReference>
<sequence length="120" mass="13307">MKEKLRIKTLGRKIILSISIVVALCVVFSVFIVSGVVEDQLGEKYEVDKVAASESLSYSLAPVLDLYDYRQVERIITSSLTYKNIAYITVFDKGGTLIVSATEQNVSSESLDVEKHEITS</sequence>
<reference evidence="2" key="1">
    <citation type="journal article" date="2014" name="Front. Microbiol.">
        <title>High frequency of phylogenetically diverse reductive dehalogenase-homologous genes in deep subseafloor sedimentary metagenomes.</title>
        <authorList>
            <person name="Kawai M."/>
            <person name="Futagami T."/>
            <person name="Toyoda A."/>
            <person name="Takaki Y."/>
            <person name="Nishi S."/>
            <person name="Hori S."/>
            <person name="Arai W."/>
            <person name="Tsubouchi T."/>
            <person name="Morono Y."/>
            <person name="Uchiyama I."/>
            <person name="Ito T."/>
            <person name="Fujiyama A."/>
            <person name="Inagaki F."/>
            <person name="Takami H."/>
        </authorList>
    </citation>
    <scope>NUCLEOTIDE SEQUENCE</scope>
    <source>
        <strain evidence="2">Expedition CK06-06</strain>
    </source>
</reference>
<organism evidence="2">
    <name type="scientific">marine sediment metagenome</name>
    <dbReference type="NCBI Taxonomy" id="412755"/>
    <lineage>
        <taxon>unclassified sequences</taxon>
        <taxon>metagenomes</taxon>
        <taxon>ecological metagenomes</taxon>
    </lineage>
</organism>
<accession>X1RH29</accession>
<evidence type="ECO:0000313" key="2">
    <source>
        <dbReference type="EMBL" id="GAI80012.1"/>
    </source>
</evidence>
<evidence type="ECO:0000256" key="1">
    <source>
        <dbReference type="SAM" id="Phobius"/>
    </source>
</evidence>
<keyword evidence="1" id="KW-0812">Transmembrane</keyword>
<proteinExistence type="predicted"/>
<name>X1RH29_9ZZZZ</name>